<dbReference type="InterPro" id="IPR005158">
    <property type="entry name" value="BTAD"/>
</dbReference>
<dbReference type="InterPro" id="IPR011990">
    <property type="entry name" value="TPR-like_helical_dom_sf"/>
</dbReference>
<dbReference type="EMBL" id="DSMG01000120">
    <property type="protein sequence ID" value="HDX32226.1"/>
    <property type="molecule type" value="Genomic_DNA"/>
</dbReference>
<dbReference type="InterPro" id="IPR036388">
    <property type="entry name" value="WH-like_DNA-bd_sf"/>
</dbReference>
<dbReference type="PANTHER" id="PTHR47691:SF3">
    <property type="entry name" value="HTH-TYPE TRANSCRIPTIONAL REGULATOR RV0890C-RELATED"/>
    <property type="match status" value="1"/>
</dbReference>
<comment type="caution">
    <text evidence="3">The sequence shown here is derived from an EMBL/GenBank/DDBJ whole genome shotgun (WGS) entry which is preliminary data.</text>
</comment>
<name>A0A7C1JL15_9CHLR</name>
<dbReference type="Pfam" id="PF03704">
    <property type="entry name" value="BTAD"/>
    <property type="match status" value="1"/>
</dbReference>
<dbReference type="SUPFAM" id="SSF48452">
    <property type="entry name" value="TPR-like"/>
    <property type="match status" value="3"/>
</dbReference>
<dbReference type="InterPro" id="IPR027417">
    <property type="entry name" value="P-loop_NTPase"/>
</dbReference>
<proteinExistence type="predicted"/>
<dbReference type="SUPFAM" id="SSF52540">
    <property type="entry name" value="P-loop containing nucleoside triphosphate hydrolases"/>
    <property type="match status" value="1"/>
</dbReference>
<dbReference type="PRINTS" id="PR00364">
    <property type="entry name" value="DISEASERSIST"/>
</dbReference>
<feature type="domain" description="Bacterial transcriptional activator" evidence="2">
    <location>
        <begin position="95"/>
        <end position="241"/>
    </location>
</feature>
<dbReference type="PANTHER" id="PTHR47691">
    <property type="entry name" value="REGULATOR-RELATED"/>
    <property type="match status" value="1"/>
</dbReference>
<dbReference type="InterPro" id="IPR003593">
    <property type="entry name" value="AAA+_ATPase"/>
</dbReference>
<evidence type="ECO:0008006" key="4">
    <source>
        <dbReference type="Google" id="ProtNLM"/>
    </source>
</evidence>
<dbReference type="Gene3D" id="3.40.50.300">
    <property type="entry name" value="P-loop containing nucleotide triphosphate hydrolases"/>
    <property type="match status" value="1"/>
</dbReference>
<dbReference type="SMART" id="SM00382">
    <property type="entry name" value="AAA"/>
    <property type="match status" value="1"/>
</dbReference>
<evidence type="ECO:0000313" key="3">
    <source>
        <dbReference type="EMBL" id="HDX32226.1"/>
    </source>
</evidence>
<organism evidence="3">
    <name type="scientific">Caldilinea aerophila</name>
    <dbReference type="NCBI Taxonomy" id="133453"/>
    <lineage>
        <taxon>Bacteria</taxon>
        <taxon>Bacillati</taxon>
        <taxon>Chloroflexota</taxon>
        <taxon>Caldilineae</taxon>
        <taxon>Caldilineales</taxon>
        <taxon>Caldilineaceae</taxon>
        <taxon>Caldilinea</taxon>
    </lineage>
</organism>
<dbReference type="Pfam" id="PF00931">
    <property type="entry name" value="NB-ARC"/>
    <property type="match status" value="1"/>
</dbReference>
<dbReference type="Gene3D" id="1.25.40.10">
    <property type="entry name" value="Tetratricopeptide repeat domain"/>
    <property type="match status" value="2"/>
</dbReference>
<dbReference type="InterPro" id="IPR002182">
    <property type="entry name" value="NB-ARC"/>
</dbReference>
<reference evidence="3" key="1">
    <citation type="journal article" date="2020" name="mSystems">
        <title>Genome- and Community-Level Interaction Insights into Carbon Utilization and Element Cycling Functions of Hydrothermarchaeota in Hydrothermal Sediment.</title>
        <authorList>
            <person name="Zhou Z."/>
            <person name="Liu Y."/>
            <person name="Xu W."/>
            <person name="Pan J."/>
            <person name="Luo Z.H."/>
            <person name="Li M."/>
        </authorList>
    </citation>
    <scope>NUCLEOTIDE SEQUENCE [LARGE SCALE GENOMIC DNA]</scope>
    <source>
        <strain evidence="3">SpSt-289</strain>
    </source>
</reference>
<protein>
    <recommendedName>
        <fullName evidence="4">Bacterial transcriptional activator domain-containing protein</fullName>
    </recommendedName>
</protein>
<gene>
    <name evidence="3" type="ORF">ENQ20_12190</name>
</gene>
<sequence>MLEFKLLGAPHIFLAGQPLTLRRNSVKARALLFYLATTGAMEPRERLAGLLWSDWPETKARAYLRGELHLLGDLKNQYLLEAEGRVGLAVKQIHVDLGDLRRIAALPSPTLEELYAASRLYTGPFLDGLDAQLEGSAPLFVEWMQVEREQVERQWRQLLYRFAAACASEGRMLTAGIDACTHLLELEPEREEVHRLKMRLLAMDGQRAAALKQYDLCASALMDELGVPVSAETDALYDRILAGEFDRFERAPIETISPIARHSPFQAIAAPSQFCGRKQEMEQLIAWLTQPGRPPIVAVVGMGGVGKTALAAAVAERLRQHFADGVLWGKVATDAPPDILQSWALAYDRDLSKISSLEARAAAMRTILADKHALIVLDDVVAGRPIDALLPGAAPCAVLLTSRDRAEIAPHATEILELHELSLENSLEMLTHLLGETTIAAERASAEELCRLLEGLPLAVEIAAQRVVSSPRRDLARMVRSLRSASTRLAHGISNRSVRTSFEVSWASLTATLRRTFTLLGLFDGRSFTAQAVAAIGDIDPDDAIEQLDHLTALSMLKFAGEDRYVQHRLLADFAAEKLAELPDRMLLQRRFVAYYRQLVQSAAGQFDRLHHEWDHLLHAVEVAQQLQAWEDLLALVDAAAAPWFARGRLHHARKGFMTGLEAAKALGDTQHSTRFAFFLGRVALRQDDYPTARTLLQSAIAGYEATDNILRMANALVDLADVEIELGDHATAEQLLQRAETSYATNDQPIGLAAVRCRQASIAYDQEAFDRAATLCEDGLRLLPSDGGDLVRSRILRLLADIAVRKQELELAQQYTRQAQQVSALLNDQTENAAILFAQAKLAHYFGNEEEALENALQSLALYTAMGDRKAAAVIHLLLCRIYRALGDETKLCEAAMRGKELAIAVQDAHMATLFDPFMAGASLISF</sequence>
<dbReference type="GO" id="GO:0043531">
    <property type="term" value="F:ADP binding"/>
    <property type="evidence" value="ECO:0007669"/>
    <property type="project" value="InterPro"/>
</dbReference>
<dbReference type="Gene3D" id="1.10.10.10">
    <property type="entry name" value="Winged helix-like DNA-binding domain superfamily/Winged helix DNA-binding domain"/>
    <property type="match status" value="1"/>
</dbReference>
<evidence type="ECO:0000259" key="2">
    <source>
        <dbReference type="SMART" id="SM01043"/>
    </source>
</evidence>
<dbReference type="AlphaFoldDB" id="A0A7C1JL15"/>
<feature type="domain" description="AAA+ ATPase" evidence="1">
    <location>
        <begin position="293"/>
        <end position="423"/>
    </location>
</feature>
<dbReference type="SMART" id="SM01043">
    <property type="entry name" value="BTAD"/>
    <property type="match status" value="1"/>
</dbReference>
<accession>A0A7C1JL15</accession>
<evidence type="ECO:0000259" key="1">
    <source>
        <dbReference type="SMART" id="SM00382"/>
    </source>
</evidence>